<reference evidence="9 10" key="1">
    <citation type="journal article" date="2012" name="J. Bacteriol.">
        <title>Draft Genome Sequence of an Ammonia-Oxidizing Archaeon, "Candidatus Nitrosopumilus koreensis" AR1, from Marine Sediment.</title>
        <authorList>
            <person name="Park S.J."/>
            <person name="Kim J.G."/>
            <person name="Jung M.Y."/>
            <person name="Kim S.J."/>
            <person name="Cha I.T."/>
            <person name="Kwon K."/>
            <person name="Lee J.H."/>
            <person name="Rhee S.K."/>
        </authorList>
    </citation>
    <scope>NUCLEOTIDE SEQUENCE [LARGE SCALE GENOMIC DNA]</scope>
    <source>
        <strain evidence="9 10">AR1</strain>
    </source>
</reference>
<evidence type="ECO:0000256" key="3">
    <source>
        <dbReference type="ARBA" id="ARBA00022428"/>
    </source>
</evidence>
<evidence type="ECO:0000256" key="4">
    <source>
        <dbReference type="ARBA" id="ARBA00022679"/>
    </source>
</evidence>
<sequence length="296" mass="32131">MLTVWFRVIRIRFLFASIIAVSVGLALNWWQNSTIDVFDAFLTFAGVLALHASVDLLNDFWDFKRGIDAKTPKTKMSGGTGVLPEGLLKPSSVYRAGIAFLLIGSAIGAYFVITDGIIIAIILGFAILSIYFYSTKIVDSGLGEFFVAVKGAMIIMGTFFIQSGQITTESILAGMVVGSLSSLVLFIASFPDHDADKSKGRKTLVIVVGKQNATKLFWIFPFVSCSAIIVGVSLNLFPLLSLISFLSIPLVIKSGFGLKKTYDSVEKLIPFMSSTLMFSRITGVLFVISFLLDSVV</sequence>
<evidence type="ECO:0000313" key="9">
    <source>
        <dbReference type="EMBL" id="AFS80940.1"/>
    </source>
</evidence>
<gene>
    <name evidence="9" type="ORF">NKOR_05270</name>
</gene>
<dbReference type="HOGENOM" id="CLU_043611_0_1_2"/>
<dbReference type="AlphaFoldDB" id="K0B7N6"/>
<dbReference type="CDD" id="cd13962">
    <property type="entry name" value="PT_UbiA_UBIAD1"/>
    <property type="match status" value="1"/>
</dbReference>
<dbReference type="KEGG" id="nkr:NKOR_05270"/>
<name>K0B7N6_9ARCH</name>
<dbReference type="UniPathway" id="UPA00079"/>
<feature type="transmembrane region" description="Helical" evidence="8">
    <location>
        <begin position="12"/>
        <end position="31"/>
    </location>
</feature>
<dbReference type="GO" id="GO:0042371">
    <property type="term" value="P:vitamin K biosynthetic process"/>
    <property type="evidence" value="ECO:0007669"/>
    <property type="project" value="TreeGrafter"/>
</dbReference>
<protein>
    <submittedName>
        <fullName evidence="9">UbiA prenyltransferase</fullName>
    </submittedName>
</protein>
<feature type="transmembrane region" description="Helical" evidence="8">
    <location>
        <begin position="37"/>
        <end position="57"/>
    </location>
</feature>
<keyword evidence="3" id="KW-0474">Menaquinone biosynthesis</keyword>
<dbReference type="RefSeq" id="WP_014963325.1">
    <property type="nucleotide sequence ID" value="NC_018655.1"/>
</dbReference>
<dbReference type="EMBL" id="CP003842">
    <property type="protein sequence ID" value="AFS80940.1"/>
    <property type="molecule type" value="Genomic_DNA"/>
</dbReference>
<keyword evidence="5 8" id="KW-0812">Transmembrane</keyword>
<feature type="transmembrane region" description="Helical" evidence="8">
    <location>
        <begin position="145"/>
        <end position="164"/>
    </location>
</feature>
<dbReference type="InterPro" id="IPR026046">
    <property type="entry name" value="UBIAD1"/>
</dbReference>
<dbReference type="PANTHER" id="PTHR13929:SF0">
    <property type="entry name" value="UBIA PRENYLTRANSFERASE DOMAIN-CONTAINING PROTEIN 1"/>
    <property type="match status" value="1"/>
</dbReference>
<feature type="transmembrane region" description="Helical" evidence="8">
    <location>
        <begin position="212"/>
        <end position="230"/>
    </location>
</feature>
<evidence type="ECO:0000256" key="5">
    <source>
        <dbReference type="ARBA" id="ARBA00022692"/>
    </source>
</evidence>
<dbReference type="InterPro" id="IPR000537">
    <property type="entry name" value="UbiA_prenyltransferase"/>
</dbReference>
<dbReference type="InterPro" id="IPR044878">
    <property type="entry name" value="UbiA_sf"/>
</dbReference>
<feature type="transmembrane region" description="Helical" evidence="8">
    <location>
        <begin position="93"/>
        <end position="111"/>
    </location>
</feature>
<dbReference type="GO" id="GO:0009234">
    <property type="term" value="P:menaquinone biosynthetic process"/>
    <property type="evidence" value="ECO:0007669"/>
    <property type="project" value="UniProtKB-UniPathway"/>
</dbReference>
<evidence type="ECO:0000313" key="10">
    <source>
        <dbReference type="Proteomes" id="UP000006101"/>
    </source>
</evidence>
<evidence type="ECO:0000256" key="2">
    <source>
        <dbReference type="ARBA" id="ARBA00004863"/>
    </source>
</evidence>
<keyword evidence="6 8" id="KW-1133">Transmembrane helix</keyword>
<evidence type="ECO:0000256" key="7">
    <source>
        <dbReference type="ARBA" id="ARBA00023136"/>
    </source>
</evidence>
<comment type="subcellular location">
    <subcellularLocation>
        <location evidence="1">Cell membrane</location>
        <topology evidence="1">Multi-pass membrane protein</topology>
    </subcellularLocation>
</comment>
<keyword evidence="4 9" id="KW-0808">Transferase</keyword>
<feature type="transmembrane region" description="Helical" evidence="8">
    <location>
        <begin position="170"/>
        <end position="191"/>
    </location>
</feature>
<dbReference type="PATRIC" id="fig|1229908.8.peg.1147"/>
<dbReference type="GeneID" id="13725090"/>
<dbReference type="Proteomes" id="UP000006101">
    <property type="component" value="Chromosome"/>
</dbReference>
<dbReference type="GO" id="GO:0004659">
    <property type="term" value="F:prenyltransferase activity"/>
    <property type="evidence" value="ECO:0007669"/>
    <property type="project" value="InterPro"/>
</dbReference>
<accession>K0B7N6</accession>
<evidence type="ECO:0000256" key="8">
    <source>
        <dbReference type="SAM" id="Phobius"/>
    </source>
</evidence>
<keyword evidence="7 8" id="KW-0472">Membrane</keyword>
<organism evidence="9 10">
    <name type="scientific">Candidatus Nitrosopumilus koreensis AR1</name>
    <dbReference type="NCBI Taxonomy" id="1229908"/>
    <lineage>
        <taxon>Archaea</taxon>
        <taxon>Nitrososphaerota</taxon>
        <taxon>Nitrososphaeria</taxon>
        <taxon>Nitrosopumilales</taxon>
        <taxon>Nitrosopumilaceae</taxon>
        <taxon>Nitrosopumilus</taxon>
    </lineage>
</organism>
<comment type="pathway">
    <text evidence="2">Quinol/quinone metabolism; menaquinone biosynthesis.</text>
</comment>
<proteinExistence type="predicted"/>
<evidence type="ECO:0000256" key="1">
    <source>
        <dbReference type="ARBA" id="ARBA00004651"/>
    </source>
</evidence>
<feature type="transmembrane region" description="Helical" evidence="8">
    <location>
        <begin position="268"/>
        <end position="292"/>
    </location>
</feature>
<dbReference type="PIRSF" id="PIRSF005355">
    <property type="entry name" value="UBIAD1"/>
    <property type="match status" value="1"/>
</dbReference>
<dbReference type="GO" id="GO:0005886">
    <property type="term" value="C:plasma membrane"/>
    <property type="evidence" value="ECO:0007669"/>
    <property type="project" value="UniProtKB-SubCell"/>
</dbReference>
<dbReference type="Gene3D" id="1.10.357.140">
    <property type="entry name" value="UbiA prenyltransferase"/>
    <property type="match status" value="1"/>
</dbReference>
<dbReference type="PANTHER" id="PTHR13929">
    <property type="entry name" value="1,4-DIHYDROXY-2-NAPHTHOATE OCTAPRENYLTRANSFERASE"/>
    <property type="match status" value="1"/>
</dbReference>
<dbReference type="STRING" id="1229908.NKOR_05270"/>
<feature type="transmembrane region" description="Helical" evidence="8">
    <location>
        <begin position="117"/>
        <end position="133"/>
    </location>
</feature>
<evidence type="ECO:0000256" key="6">
    <source>
        <dbReference type="ARBA" id="ARBA00022989"/>
    </source>
</evidence>
<keyword evidence="10" id="KW-1185">Reference proteome</keyword>
<dbReference type="Pfam" id="PF01040">
    <property type="entry name" value="UbiA"/>
    <property type="match status" value="1"/>
</dbReference>